<sequence>MAWSTREIAELAGTSLRAVRHYHQIGLLAEPDRRNNGYKQYGAAHLVRLVRIKRLTDLGFSLPQIAAMGDADEHPEEALRALDDELAAKIERIQSARAELGALLHDSAPTDLPPNFVRPDTVAKLSDSDRSLVVVMTRVLGPRGLADYGKLLENVPDEPAGVLAFDDLPADADESTRRELVGHLVPYLRAVLAAHPGVRESRADAPKGPGHFDRTVAAAMSELYNDAQLDVMRRAREILRAEEAEPGTG</sequence>
<reference evidence="3 4" key="1">
    <citation type="journal article" date="2019" name="Emerg. Microbes Infect.">
        <title>Comprehensive subspecies identification of 175 nontuberculous mycobacteria species based on 7547 genomic profiles.</title>
        <authorList>
            <person name="Matsumoto Y."/>
            <person name="Kinjo T."/>
            <person name="Motooka D."/>
            <person name="Nabeya D."/>
            <person name="Jung N."/>
            <person name="Uechi K."/>
            <person name="Horii T."/>
            <person name="Iida T."/>
            <person name="Fujita J."/>
            <person name="Nakamura S."/>
        </authorList>
    </citation>
    <scope>NUCLEOTIDE SEQUENCE [LARGE SCALE GENOMIC DNA]</scope>
    <source>
        <strain evidence="3 4">JCM 18538</strain>
    </source>
</reference>
<dbReference type="AlphaFoldDB" id="A0A7I7RVU1"/>
<dbReference type="CDD" id="cd01106">
    <property type="entry name" value="HTH_TipAL-Mta"/>
    <property type="match status" value="1"/>
</dbReference>
<dbReference type="RefSeq" id="WP_163918473.1">
    <property type="nucleotide sequence ID" value="NZ_AP022593.1"/>
</dbReference>
<dbReference type="InterPro" id="IPR000551">
    <property type="entry name" value="MerR-type_HTH_dom"/>
</dbReference>
<organism evidence="3 4">
    <name type="scientific">Mycolicibacterium arabiense</name>
    <dbReference type="NCBI Taxonomy" id="1286181"/>
    <lineage>
        <taxon>Bacteria</taxon>
        <taxon>Bacillati</taxon>
        <taxon>Actinomycetota</taxon>
        <taxon>Actinomycetes</taxon>
        <taxon>Mycobacteriales</taxon>
        <taxon>Mycobacteriaceae</taxon>
        <taxon>Mycolicibacterium</taxon>
    </lineage>
</organism>
<dbReference type="KEGG" id="marz:MARA_22000"/>
<geneLocation type="plasmid" evidence="4">
    <name>pjcm18538 dna</name>
</geneLocation>
<gene>
    <name evidence="3" type="ORF">MARA_22000</name>
</gene>
<feature type="domain" description="HTH merR-type" evidence="2">
    <location>
        <begin position="2"/>
        <end position="71"/>
    </location>
</feature>
<dbReference type="PROSITE" id="PS50937">
    <property type="entry name" value="HTH_MERR_2"/>
    <property type="match status" value="1"/>
</dbReference>
<keyword evidence="1" id="KW-0238">DNA-binding</keyword>
<dbReference type="InterPro" id="IPR009061">
    <property type="entry name" value="DNA-bd_dom_put_sf"/>
</dbReference>
<dbReference type="Gene3D" id="1.10.1660.10">
    <property type="match status" value="1"/>
</dbReference>
<evidence type="ECO:0000313" key="4">
    <source>
        <dbReference type="Proteomes" id="UP000467428"/>
    </source>
</evidence>
<dbReference type="GO" id="GO:0003700">
    <property type="term" value="F:DNA-binding transcription factor activity"/>
    <property type="evidence" value="ECO:0007669"/>
    <property type="project" value="InterPro"/>
</dbReference>
<dbReference type="Proteomes" id="UP000467428">
    <property type="component" value="Chromosome"/>
</dbReference>
<dbReference type="SUPFAM" id="SSF46955">
    <property type="entry name" value="Putative DNA-binding domain"/>
    <property type="match status" value="1"/>
</dbReference>
<dbReference type="EMBL" id="AP022593">
    <property type="protein sequence ID" value="BBY48732.1"/>
    <property type="molecule type" value="Genomic_DNA"/>
</dbReference>
<keyword evidence="4" id="KW-1185">Reference proteome</keyword>
<accession>A0A7I7RVU1</accession>
<dbReference type="SMART" id="SM00422">
    <property type="entry name" value="HTH_MERR"/>
    <property type="match status" value="1"/>
</dbReference>
<evidence type="ECO:0000259" key="2">
    <source>
        <dbReference type="PROSITE" id="PS50937"/>
    </source>
</evidence>
<dbReference type="GO" id="GO:0003677">
    <property type="term" value="F:DNA binding"/>
    <property type="evidence" value="ECO:0007669"/>
    <property type="project" value="UniProtKB-KW"/>
</dbReference>
<dbReference type="PANTHER" id="PTHR30204">
    <property type="entry name" value="REDOX-CYCLING DRUG-SENSING TRANSCRIPTIONAL ACTIVATOR SOXR"/>
    <property type="match status" value="1"/>
</dbReference>
<proteinExistence type="predicted"/>
<dbReference type="PANTHER" id="PTHR30204:SF93">
    <property type="entry name" value="HTH MERR-TYPE DOMAIN-CONTAINING PROTEIN"/>
    <property type="match status" value="1"/>
</dbReference>
<protein>
    <submittedName>
        <fullName evidence="3">Transcriptional regulator, MerR family protein</fullName>
    </submittedName>
</protein>
<dbReference type="Pfam" id="PF13411">
    <property type="entry name" value="MerR_1"/>
    <property type="match status" value="1"/>
</dbReference>
<evidence type="ECO:0000313" key="3">
    <source>
        <dbReference type="EMBL" id="BBY48732.1"/>
    </source>
</evidence>
<name>A0A7I7RVU1_9MYCO</name>
<evidence type="ECO:0000256" key="1">
    <source>
        <dbReference type="ARBA" id="ARBA00023125"/>
    </source>
</evidence>
<dbReference type="InterPro" id="IPR047057">
    <property type="entry name" value="MerR_fam"/>
</dbReference>